<gene>
    <name evidence="3" type="ORF">VNO77_43316</name>
</gene>
<feature type="region of interest" description="Disordered" evidence="1">
    <location>
        <begin position="76"/>
        <end position="100"/>
    </location>
</feature>
<evidence type="ECO:0000256" key="2">
    <source>
        <dbReference type="SAM" id="SignalP"/>
    </source>
</evidence>
<dbReference type="EMBL" id="JAYMYQ010000011">
    <property type="protein sequence ID" value="KAK7305410.1"/>
    <property type="molecule type" value="Genomic_DNA"/>
</dbReference>
<keyword evidence="2" id="KW-0732">Signal</keyword>
<feature type="signal peptide" evidence="2">
    <location>
        <begin position="1"/>
        <end position="16"/>
    </location>
</feature>
<dbReference type="Proteomes" id="UP001367508">
    <property type="component" value="Unassembled WGS sequence"/>
</dbReference>
<dbReference type="AlphaFoldDB" id="A0AAN9JU00"/>
<feature type="chain" id="PRO_5042839121" evidence="2">
    <location>
        <begin position="17"/>
        <end position="100"/>
    </location>
</feature>
<comment type="caution">
    <text evidence="3">The sequence shown here is derived from an EMBL/GenBank/DDBJ whole genome shotgun (WGS) entry which is preliminary data.</text>
</comment>
<proteinExistence type="predicted"/>
<organism evidence="3 4">
    <name type="scientific">Canavalia gladiata</name>
    <name type="common">Sword bean</name>
    <name type="synonym">Dolichos gladiatus</name>
    <dbReference type="NCBI Taxonomy" id="3824"/>
    <lineage>
        <taxon>Eukaryota</taxon>
        <taxon>Viridiplantae</taxon>
        <taxon>Streptophyta</taxon>
        <taxon>Embryophyta</taxon>
        <taxon>Tracheophyta</taxon>
        <taxon>Spermatophyta</taxon>
        <taxon>Magnoliopsida</taxon>
        <taxon>eudicotyledons</taxon>
        <taxon>Gunneridae</taxon>
        <taxon>Pentapetalae</taxon>
        <taxon>rosids</taxon>
        <taxon>fabids</taxon>
        <taxon>Fabales</taxon>
        <taxon>Fabaceae</taxon>
        <taxon>Papilionoideae</taxon>
        <taxon>50 kb inversion clade</taxon>
        <taxon>NPAAA clade</taxon>
        <taxon>indigoferoid/millettioid clade</taxon>
        <taxon>Phaseoleae</taxon>
        <taxon>Canavalia</taxon>
    </lineage>
</organism>
<evidence type="ECO:0000313" key="4">
    <source>
        <dbReference type="Proteomes" id="UP001367508"/>
    </source>
</evidence>
<name>A0AAN9JU00_CANGL</name>
<sequence>MIIQVLLCLSCLGVDDYSIQPQLVLCNLHLEASTLSSNTLSTRVSDTLAMLLFYHEALNMVRRSLKVINLEDYGETTANRGHDPWNYRASGGGNNAGRKG</sequence>
<keyword evidence="4" id="KW-1185">Reference proteome</keyword>
<feature type="compositionally biased region" description="Gly residues" evidence="1">
    <location>
        <begin position="90"/>
        <end position="100"/>
    </location>
</feature>
<reference evidence="3 4" key="1">
    <citation type="submission" date="2024-01" db="EMBL/GenBank/DDBJ databases">
        <title>The genomes of 5 underutilized Papilionoideae crops provide insights into root nodulation and disease resistanc.</title>
        <authorList>
            <person name="Jiang F."/>
        </authorList>
    </citation>
    <scope>NUCLEOTIDE SEQUENCE [LARGE SCALE GENOMIC DNA]</scope>
    <source>
        <strain evidence="3">LVBAO_FW01</strain>
        <tissue evidence="3">Leaves</tissue>
    </source>
</reference>
<dbReference type="PANTHER" id="PTHR37177">
    <property type="entry name" value="PROTEIN PSY1"/>
    <property type="match status" value="1"/>
</dbReference>
<dbReference type="PANTHER" id="PTHR37177:SF4">
    <property type="entry name" value="PROTEIN PSY1"/>
    <property type="match status" value="1"/>
</dbReference>
<accession>A0AAN9JU00</accession>
<dbReference type="InterPro" id="IPR034430">
    <property type="entry name" value="PSY"/>
</dbReference>
<evidence type="ECO:0000256" key="1">
    <source>
        <dbReference type="SAM" id="MobiDB-lite"/>
    </source>
</evidence>
<protein>
    <submittedName>
        <fullName evidence="3">Uncharacterized protein</fullName>
    </submittedName>
</protein>
<evidence type="ECO:0000313" key="3">
    <source>
        <dbReference type="EMBL" id="KAK7305410.1"/>
    </source>
</evidence>